<evidence type="ECO:0008006" key="4">
    <source>
        <dbReference type="Google" id="ProtNLM"/>
    </source>
</evidence>
<accession>A0A6A7ALB6</accession>
<dbReference type="Proteomes" id="UP000799424">
    <property type="component" value="Unassembled WGS sequence"/>
</dbReference>
<dbReference type="OrthoDB" id="5282017at2759"/>
<gene>
    <name evidence="2" type="ORF">CC86DRAFT_339836</name>
</gene>
<name>A0A6A7ALB6_9PLEO</name>
<sequence length="291" mass="32881">MGVEPGTKPRRPESQWKTTAPVPLTHDSFLDLLYGRTPLIRLPNFVSDAQADRLTKMLLPTFTPYLHATGPAVKKVGVAQFEFQAQSAQDFQNRKGDEKDRYFDEVAKLRTLHADLGTKTGENVWQKVIDAIAELVPEFDVSLASEGGREYFSGIFRNIDGGTPIHCDWCPYDCLTEDWILSRIECQAVFNLYLTPVRGGGTTLYDVQWTEDALRFRDPDSYGYFPELVKGRDRAPFAPQVGDLYLFNSRNMHEVAPLDADWKTHRIALASFMGVLPSDVTGGRPKLIFWS</sequence>
<dbReference type="Gene3D" id="2.60.120.620">
    <property type="entry name" value="q2cbj1_9rhob like domain"/>
    <property type="match status" value="1"/>
</dbReference>
<organism evidence="2 3">
    <name type="scientific">Ophiobolus disseminans</name>
    <dbReference type="NCBI Taxonomy" id="1469910"/>
    <lineage>
        <taxon>Eukaryota</taxon>
        <taxon>Fungi</taxon>
        <taxon>Dikarya</taxon>
        <taxon>Ascomycota</taxon>
        <taxon>Pezizomycotina</taxon>
        <taxon>Dothideomycetes</taxon>
        <taxon>Pleosporomycetidae</taxon>
        <taxon>Pleosporales</taxon>
        <taxon>Pleosporineae</taxon>
        <taxon>Phaeosphaeriaceae</taxon>
        <taxon>Ophiobolus</taxon>
    </lineage>
</organism>
<reference evidence="2" key="1">
    <citation type="journal article" date="2020" name="Stud. Mycol.">
        <title>101 Dothideomycetes genomes: a test case for predicting lifestyles and emergence of pathogens.</title>
        <authorList>
            <person name="Haridas S."/>
            <person name="Albert R."/>
            <person name="Binder M."/>
            <person name="Bloem J."/>
            <person name="Labutti K."/>
            <person name="Salamov A."/>
            <person name="Andreopoulos B."/>
            <person name="Baker S."/>
            <person name="Barry K."/>
            <person name="Bills G."/>
            <person name="Bluhm B."/>
            <person name="Cannon C."/>
            <person name="Castanera R."/>
            <person name="Culley D."/>
            <person name="Daum C."/>
            <person name="Ezra D."/>
            <person name="Gonzalez J."/>
            <person name="Henrissat B."/>
            <person name="Kuo A."/>
            <person name="Liang C."/>
            <person name="Lipzen A."/>
            <person name="Lutzoni F."/>
            <person name="Magnuson J."/>
            <person name="Mondo S."/>
            <person name="Nolan M."/>
            <person name="Ohm R."/>
            <person name="Pangilinan J."/>
            <person name="Park H.-J."/>
            <person name="Ramirez L."/>
            <person name="Alfaro M."/>
            <person name="Sun H."/>
            <person name="Tritt A."/>
            <person name="Yoshinaga Y."/>
            <person name="Zwiers L.-H."/>
            <person name="Turgeon B."/>
            <person name="Goodwin S."/>
            <person name="Spatafora J."/>
            <person name="Crous P."/>
            <person name="Grigoriev I."/>
        </authorList>
    </citation>
    <scope>NUCLEOTIDE SEQUENCE</scope>
    <source>
        <strain evidence="2">CBS 113818</strain>
    </source>
</reference>
<evidence type="ECO:0000313" key="2">
    <source>
        <dbReference type="EMBL" id="KAF2834050.1"/>
    </source>
</evidence>
<feature type="region of interest" description="Disordered" evidence="1">
    <location>
        <begin position="1"/>
        <end position="20"/>
    </location>
</feature>
<evidence type="ECO:0000256" key="1">
    <source>
        <dbReference type="SAM" id="MobiDB-lite"/>
    </source>
</evidence>
<dbReference type="EMBL" id="MU006216">
    <property type="protein sequence ID" value="KAF2834050.1"/>
    <property type="molecule type" value="Genomic_DNA"/>
</dbReference>
<evidence type="ECO:0000313" key="3">
    <source>
        <dbReference type="Proteomes" id="UP000799424"/>
    </source>
</evidence>
<proteinExistence type="predicted"/>
<dbReference type="AlphaFoldDB" id="A0A6A7ALB6"/>
<protein>
    <recommendedName>
        <fullName evidence="4">Prolyl 4-hydroxylase alpha subunit Fe(2+) 2OG dioxygenase domain-containing protein</fullName>
    </recommendedName>
</protein>
<keyword evidence="3" id="KW-1185">Reference proteome</keyword>